<dbReference type="AlphaFoldDB" id="C5EBI2"/>
<evidence type="ECO:0000313" key="1">
    <source>
        <dbReference type="EMBL" id="EEQ55376.1"/>
    </source>
</evidence>
<name>C5EBI2_BIFLI</name>
<reference evidence="1" key="1">
    <citation type="submission" date="2008-08" db="EMBL/GenBank/DDBJ databases">
        <title>Annotation of Bifidobacterium longum subsp. infantis CCUG 52486.</title>
        <authorList>
            <consortium name="The Broad Institute Genome Sequencing Platform"/>
            <person name="Gougoulias C."/>
            <person name="Tuohy K.M."/>
            <person name="Gibson G.R."/>
            <person name="Ward D."/>
            <person name="Mehta T."/>
            <person name="Young S."/>
            <person name="Jaffe D."/>
            <person name="Gnerre S."/>
            <person name="Berlin A."/>
            <person name="Heiman D."/>
            <person name="Hepburn T."/>
            <person name="Shea T."/>
            <person name="Sykes S."/>
            <person name="Alvarado L."/>
            <person name="Kodira C."/>
            <person name="Borodovsky M."/>
            <person name="Lander E."/>
            <person name="Galagan J."/>
            <person name="Nusbaum C."/>
            <person name="Birren B."/>
        </authorList>
    </citation>
    <scope>NUCLEOTIDE SEQUENCE [LARGE SCALE GENOMIC DNA]</scope>
    <source>
        <strain evidence="1">CCUG 52486</strain>
    </source>
</reference>
<accession>C5EBI2</accession>
<protein>
    <submittedName>
        <fullName evidence="1">Uncharacterized protein</fullName>
    </submittedName>
</protein>
<gene>
    <name evidence="1" type="ORF">BLIG_01700</name>
</gene>
<dbReference type="Proteomes" id="UP000005084">
    <property type="component" value="Unassembled WGS sequence"/>
</dbReference>
<dbReference type="HOGENOM" id="CLU_3040874_0_0_11"/>
<dbReference type="EMBL" id="DS990240">
    <property type="protein sequence ID" value="EEQ55376.1"/>
    <property type="molecule type" value="Genomic_DNA"/>
</dbReference>
<organism evidence="1">
    <name type="scientific">Bifidobacterium longum subsp. infantis CCUG 52486</name>
    <dbReference type="NCBI Taxonomy" id="537937"/>
    <lineage>
        <taxon>Bacteria</taxon>
        <taxon>Bacillati</taxon>
        <taxon>Actinomycetota</taxon>
        <taxon>Actinomycetes</taxon>
        <taxon>Bifidobacteriales</taxon>
        <taxon>Bifidobacteriaceae</taxon>
        <taxon>Bifidobacterium</taxon>
    </lineage>
</organism>
<proteinExistence type="predicted"/>
<sequence length="54" mass="6164">MLWALSCRGCRVLDNGLPTWGVFRQYDSAMCLSGYVRPMKKRDTDVDIPLSANR</sequence>